<dbReference type="EMBL" id="PTRA01000001">
    <property type="protein sequence ID" value="PQA59753.1"/>
    <property type="molecule type" value="Genomic_DNA"/>
</dbReference>
<keyword evidence="2" id="KW-0547">Nucleotide-binding</keyword>
<proteinExistence type="inferred from homology"/>
<keyword evidence="3" id="KW-0067">ATP-binding</keyword>
<evidence type="ECO:0000313" key="5">
    <source>
        <dbReference type="Proteomes" id="UP000239590"/>
    </source>
</evidence>
<evidence type="ECO:0000256" key="3">
    <source>
        <dbReference type="ARBA" id="ARBA00022840"/>
    </source>
</evidence>
<gene>
    <name evidence="4" type="ORF">C5O19_09025</name>
</gene>
<dbReference type="OrthoDB" id="9807934at2"/>
<dbReference type="InterPro" id="IPR018181">
    <property type="entry name" value="Heat_shock_70_CS"/>
</dbReference>
<evidence type="ECO:0000313" key="4">
    <source>
        <dbReference type="EMBL" id="PQA59753.1"/>
    </source>
</evidence>
<dbReference type="PROSITE" id="PS00329">
    <property type="entry name" value="HSP70_2"/>
    <property type="match status" value="1"/>
</dbReference>
<evidence type="ECO:0000256" key="2">
    <source>
        <dbReference type="ARBA" id="ARBA00022741"/>
    </source>
</evidence>
<dbReference type="GO" id="GO:0140662">
    <property type="term" value="F:ATP-dependent protein folding chaperone"/>
    <property type="evidence" value="ECO:0007669"/>
    <property type="project" value="InterPro"/>
</dbReference>
<dbReference type="Proteomes" id="UP000239590">
    <property type="component" value="Unassembled WGS sequence"/>
</dbReference>
<dbReference type="CDD" id="cd10231">
    <property type="entry name" value="ASKHA_NBD_HSP70_YegD-like"/>
    <property type="match status" value="1"/>
</dbReference>
<name>A0A2S7IPU9_9BACT</name>
<dbReference type="InterPro" id="IPR042054">
    <property type="entry name" value="YegD-like"/>
</dbReference>
<dbReference type="Gene3D" id="3.30.420.40">
    <property type="match status" value="4"/>
</dbReference>
<dbReference type="AlphaFoldDB" id="A0A2S7IPU9"/>
<evidence type="ECO:0000256" key="1">
    <source>
        <dbReference type="ARBA" id="ARBA00007381"/>
    </source>
</evidence>
<dbReference type="PROSITE" id="PS01036">
    <property type="entry name" value="HSP70_3"/>
    <property type="match status" value="1"/>
</dbReference>
<dbReference type="SUPFAM" id="SSF53067">
    <property type="entry name" value="Actin-like ATPase domain"/>
    <property type="match status" value="2"/>
</dbReference>
<comment type="caution">
    <text evidence="4">The sequence shown here is derived from an EMBL/GenBank/DDBJ whole genome shotgun (WGS) entry which is preliminary data.</text>
</comment>
<reference evidence="5" key="1">
    <citation type="submission" date="2018-02" db="EMBL/GenBank/DDBJ databases">
        <title>Genome sequencing of Solimonas sp. HR-BB.</title>
        <authorList>
            <person name="Lee Y."/>
            <person name="Jeon C.O."/>
        </authorList>
    </citation>
    <scope>NUCLEOTIDE SEQUENCE [LARGE SCALE GENOMIC DNA]</scope>
    <source>
        <strain evidence="5">HR-U</strain>
    </source>
</reference>
<sequence length="420" mass="46521">MTQISCGIDFGTSNSSIALAHEGTIHLVPVENESVTIPSALFYRRNDRHTYYGRKAIQLFLDREEGRFMRSLKRVLGTSIMKQGTFVNGTLMNFSTIIATFLLQLKDKAEVDAGQSIEHVVLGRPVHFIDNDPAGDAQAQRELQAIAERIGFKHIDFQYEPIAAAFAHEVNLTEEKLALVVDLGGGTSDFTVIRLSPKNRTKADRTSDILANTGVRVGGNDFDKDLSLSEIMPELGYKTTFGEKKLDVPLKPFHDLAEWSKVNFLYTPKMLMQTRQILGQSQDPKRYQRLLKVLEQESGHTLLAAAEQAKIALTSLTEHEMPFDFLEKDFSIPIQRSQFESAITDEVEKISGAATACLQAAGVSAEAIDLVILTGGSTEVPLIQSEFRRLFPKASLADENKLSSVGLGLAYDSQYKFSAQ</sequence>
<accession>A0A2S7IPU9</accession>
<organism evidence="4 5">
    <name type="scientific">Siphonobacter curvatus</name>
    <dbReference type="NCBI Taxonomy" id="2094562"/>
    <lineage>
        <taxon>Bacteria</taxon>
        <taxon>Pseudomonadati</taxon>
        <taxon>Bacteroidota</taxon>
        <taxon>Cytophagia</taxon>
        <taxon>Cytophagales</taxon>
        <taxon>Cytophagaceae</taxon>
        <taxon>Siphonobacter</taxon>
    </lineage>
</organism>
<dbReference type="GO" id="GO:0005524">
    <property type="term" value="F:ATP binding"/>
    <property type="evidence" value="ECO:0007669"/>
    <property type="project" value="UniProtKB-KW"/>
</dbReference>
<comment type="similarity">
    <text evidence="1">Belongs to the heat shock protein 70 family.</text>
</comment>
<keyword evidence="5" id="KW-1185">Reference proteome</keyword>
<dbReference type="Gene3D" id="3.90.640.10">
    <property type="entry name" value="Actin, Chain A, domain 4"/>
    <property type="match status" value="1"/>
</dbReference>
<dbReference type="InterPro" id="IPR013126">
    <property type="entry name" value="Hsp_70_fam"/>
</dbReference>
<dbReference type="InterPro" id="IPR043129">
    <property type="entry name" value="ATPase_NBD"/>
</dbReference>
<dbReference type="PANTHER" id="PTHR19375">
    <property type="entry name" value="HEAT SHOCK PROTEIN 70KDA"/>
    <property type="match status" value="1"/>
</dbReference>
<dbReference type="Pfam" id="PF00012">
    <property type="entry name" value="HSP70"/>
    <property type="match status" value="2"/>
</dbReference>
<protein>
    <submittedName>
        <fullName evidence="4">Hsp70 family protein</fullName>
    </submittedName>
</protein>
<dbReference type="PRINTS" id="PR00301">
    <property type="entry name" value="HEATSHOCK70"/>
</dbReference>
<dbReference type="RefSeq" id="WP_104711491.1">
    <property type="nucleotide sequence ID" value="NZ_PTRA01000001.1"/>
</dbReference>